<dbReference type="PRINTS" id="PR00111">
    <property type="entry name" value="ABHYDROLASE"/>
</dbReference>
<dbReference type="OrthoDB" id="9785847at2"/>
<accession>A0A1H5CE75</accession>
<dbReference type="RefSeq" id="WP_072943446.1">
    <property type="nucleotide sequence ID" value="NZ_FNSV01000005.1"/>
</dbReference>
<dbReference type="GO" id="GO:0003824">
    <property type="term" value="F:catalytic activity"/>
    <property type="evidence" value="ECO:0007669"/>
    <property type="project" value="InterPro"/>
</dbReference>
<reference evidence="3" key="1">
    <citation type="submission" date="2016-10" db="EMBL/GenBank/DDBJ databases">
        <authorList>
            <person name="Varghese N."/>
            <person name="Submissions S."/>
        </authorList>
    </citation>
    <scope>NUCLEOTIDE SEQUENCE [LARGE SCALE GENOMIC DNA]</scope>
    <source>
        <strain evidence="3">DSM 44498</strain>
    </source>
</reference>
<gene>
    <name evidence="2" type="ORF">SAMN04490239_9140</name>
</gene>
<keyword evidence="3" id="KW-1185">Reference proteome</keyword>
<dbReference type="Gene3D" id="3.40.50.1820">
    <property type="entry name" value="alpha/beta hydrolase"/>
    <property type="match status" value="1"/>
</dbReference>
<dbReference type="Pfam" id="PF12697">
    <property type="entry name" value="Abhydrolase_6"/>
    <property type="match status" value="1"/>
</dbReference>
<dbReference type="SUPFAM" id="SSF53474">
    <property type="entry name" value="alpha/beta-Hydrolases"/>
    <property type="match status" value="1"/>
</dbReference>
<sequence>MPSIESGGARIDYTVHGDGGRSSSNVILLAGFKAPATSWRYQIPSLTRAGHRVVAVDLPGHGTAPAMPHGTTMQTRADHVHALLDELDLRDAAMIGGSMGGNTIWSYVDMYGTGRLRAAVVVDQTPRMLNTPDWEYGFYGYGRDEVDTFFADGIPSTGHGTPIWKRGMRLVRFIAAMGRVDWKLSQPELALLNDHAKRDWRPAIRSSDLPVLFVAGSESEFWPSAHAEAAAALSPKGASIVVPRAGHATNMERPDPVNTAVAEFLSSAC</sequence>
<dbReference type="PANTHER" id="PTHR43194:SF2">
    <property type="entry name" value="PEROXISOMAL MEMBRANE PROTEIN LPX1"/>
    <property type="match status" value="1"/>
</dbReference>
<name>A0A1H5CE75_9NOCA</name>
<dbReference type="Proteomes" id="UP000183561">
    <property type="component" value="Unassembled WGS sequence"/>
</dbReference>
<evidence type="ECO:0000313" key="3">
    <source>
        <dbReference type="Proteomes" id="UP000183561"/>
    </source>
</evidence>
<dbReference type="EMBL" id="FNSV01000005">
    <property type="protein sequence ID" value="SED64926.1"/>
    <property type="molecule type" value="Genomic_DNA"/>
</dbReference>
<evidence type="ECO:0000313" key="2">
    <source>
        <dbReference type="EMBL" id="SED64926.1"/>
    </source>
</evidence>
<dbReference type="PANTHER" id="PTHR43194">
    <property type="entry name" value="HYDROLASE ALPHA/BETA FOLD FAMILY"/>
    <property type="match status" value="1"/>
</dbReference>
<evidence type="ECO:0000259" key="1">
    <source>
        <dbReference type="Pfam" id="PF12697"/>
    </source>
</evidence>
<dbReference type="InterPro" id="IPR050228">
    <property type="entry name" value="Carboxylesterase_BioH"/>
</dbReference>
<dbReference type="InterPro" id="IPR000639">
    <property type="entry name" value="Epox_hydrolase-like"/>
</dbReference>
<feature type="domain" description="AB hydrolase-1" evidence="1">
    <location>
        <begin position="26"/>
        <end position="258"/>
    </location>
</feature>
<organism evidence="2 3">
    <name type="scientific">Rhodococcus koreensis</name>
    <dbReference type="NCBI Taxonomy" id="99653"/>
    <lineage>
        <taxon>Bacteria</taxon>
        <taxon>Bacillati</taxon>
        <taxon>Actinomycetota</taxon>
        <taxon>Actinomycetes</taxon>
        <taxon>Mycobacteriales</taxon>
        <taxon>Nocardiaceae</taxon>
        <taxon>Rhodococcus</taxon>
    </lineage>
</organism>
<dbReference type="PRINTS" id="PR00412">
    <property type="entry name" value="EPOXHYDRLASE"/>
</dbReference>
<dbReference type="InterPro" id="IPR029058">
    <property type="entry name" value="AB_hydrolase_fold"/>
</dbReference>
<protein>
    <submittedName>
        <fullName evidence="2">Pimeloyl-ACP methyl ester carboxylesterase</fullName>
    </submittedName>
</protein>
<dbReference type="AlphaFoldDB" id="A0A1H5CE75"/>
<dbReference type="InterPro" id="IPR000073">
    <property type="entry name" value="AB_hydrolase_1"/>
</dbReference>
<proteinExistence type="predicted"/>